<accession>Q9KMD2</accession>
<dbReference type="KEGG" id="vch:VC_A0430"/>
<protein>
    <submittedName>
        <fullName evidence="1">Uncharacterized protein</fullName>
    </submittedName>
</protein>
<sequence length="32" mass="3472">MKACIGQFIGEILASSNSRKLGIWPMISLGYS</sequence>
<dbReference type="HOGENOM" id="CLU_221118_0_0_6"/>
<evidence type="ECO:0000313" key="1">
    <source>
        <dbReference type="EMBL" id="AAF96336.1"/>
    </source>
</evidence>
<gene>
    <name evidence="1" type="ordered locus">VC_A0430</name>
</gene>
<evidence type="ECO:0000313" key="2">
    <source>
        <dbReference type="Proteomes" id="UP000000584"/>
    </source>
</evidence>
<dbReference type="DNASU" id="2612006"/>
<dbReference type="AlphaFoldDB" id="Q9KMD2"/>
<organism evidence="1 2">
    <name type="scientific">Vibrio cholerae serotype O1 (strain ATCC 39315 / El Tor Inaba N16961)</name>
    <dbReference type="NCBI Taxonomy" id="243277"/>
    <lineage>
        <taxon>Bacteria</taxon>
        <taxon>Pseudomonadati</taxon>
        <taxon>Pseudomonadota</taxon>
        <taxon>Gammaproteobacteria</taxon>
        <taxon>Vibrionales</taxon>
        <taxon>Vibrionaceae</taxon>
        <taxon>Vibrio</taxon>
    </lineage>
</organism>
<dbReference type="EMBL" id="AE003853">
    <property type="protein sequence ID" value="AAF96336.1"/>
    <property type="molecule type" value="Genomic_DNA"/>
</dbReference>
<dbReference type="PIR" id="G82458">
    <property type="entry name" value="G82458"/>
</dbReference>
<dbReference type="Proteomes" id="UP000000584">
    <property type="component" value="Chromosome II"/>
</dbReference>
<reference evidence="1 2" key="1">
    <citation type="journal article" date="2000" name="Nature">
        <title>DNA sequence of both chromosomes of the cholera pathogen Vibrio cholerae.</title>
        <authorList>
            <person name="Heidelberg J.F."/>
            <person name="Eisen J.A."/>
            <person name="Nelson W.C."/>
            <person name="Clayton R.A."/>
            <person name="Gwinn M.L."/>
            <person name="Dodson R.J."/>
            <person name="Haft D.H."/>
            <person name="Hickey E.K."/>
            <person name="Peterson J.D."/>
            <person name="Umayam L.A."/>
            <person name="Gill S.R."/>
            <person name="Nelson K.E."/>
            <person name="Read T.D."/>
            <person name="Tettelin H."/>
            <person name="Richardson D."/>
            <person name="Ermolaeva M.D."/>
            <person name="Vamathevan J."/>
            <person name="Bass S."/>
            <person name="Qin H."/>
            <person name="Dragoi I."/>
            <person name="Sellers P."/>
            <person name="McDonald L."/>
            <person name="Utterback T."/>
            <person name="Fleishmann R.D."/>
            <person name="Nierman W.C."/>
            <person name="White O."/>
            <person name="Salzberg S.L."/>
            <person name="Smith H.O."/>
            <person name="Colwell R.R."/>
            <person name="Mekalanos J.J."/>
            <person name="Venter J.C."/>
            <person name="Fraser C.M."/>
        </authorList>
    </citation>
    <scope>NUCLEOTIDE SEQUENCE [LARGE SCALE GENOMIC DNA]</scope>
    <source>
        <strain evidence="2">ATCC 39315 / El Tor Inaba N16961</strain>
    </source>
</reference>
<dbReference type="STRING" id="243277.VC_A0430"/>
<keyword evidence="2" id="KW-1185">Reference proteome</keyword>
<name>Q9KMD2_VIBCH</name>
<proteinExistence type="predicted"/>
<dbReference type="EnsemblBacteria" id="AAF96336">
    <property type="protein sequence ID" value="AAF96336"/>
    <property type="gene ID" value="VC_A0430"/>
</dbReference>